<sequence>MQSTRYSTSRQKACQQCATSKIKCDRKARACSRCQKRGLACTYVQGQASLPSEPDATGIRDGAESEVTLGSAATGITAESANALSQTAQPIAFRRPGFSGALRFPPTSERLGTAAIEDHATPGTCQVPVHRQERAAANGGIPAASTPRRADELDFACLELTCPINADDIANRWLNTYVPLPGQQTKDYTPRISAFIHRILKSYASSTIRGRKVPPFVHWSQMGQPSSAPLSTCVSVLQQVCNESVTGDLRASADILQSEMTTLFDRHPTVNDMALLATFQAHLIYSLVIFFRLGQEHYPFLSQAMMNTQELACAAARKGLVCVAEQERRRPTWESWIVAEAKRRTLFTMCLFDSALLSHDGLPTHLATELRGLLAPASKSLWESRNRHDWQDKYNLHLAEWPEGGGLHIDELWPMPNDLDDDDGVNKRRSRVDAWLEDLDEFGTAIYAVTSGTHGT</sequence>
<dbReference type="SUPFAM" id="SSF57701">
    <property type="entry name" value="Zn2/Cys6 DNA-binding domain"/>
    <property type="match status" value="1"/>
</dbReference>
<dbReference type="PROSITE" id="PS50048">
    <property type="entry name" value="ZN2_CY6_FUNGAL_2"/>
    <property type="match status" value="1"/>
</dbReference>
<evidence type="ECO:0000256" key="2">
    <source>
        <dbReference type="ARBA" id="ARBA00022833"/>
    </source>
</evidence>
<dbReference type="Pfam" id="PF00172">
    <property type="entry name" value="Zn_clus"/>
    <property type="match status" value="1"/>
</dbReference>
<evidence type="ECO:0000256" key="5">
    <source>
        <dbReference type="ARBA" id="ARBA00023242"/>
    </source>
</evidence>
<dbReference type="eggNOG" id="KOG0255">
    <property type="taxonomic scope" value="Eukaryota"/>
</dbReference>
<dbReference type="PANTHER" id="PTHR47660:SF3">
    <property type="entry name" value="FINGER DOMAIN PROTEIN, PUTATIVE (AFU_ORTHOLOGUE AFUA_4G03310)-RELATED"/>
    <property type="match status" value="1"/>
</dbReference>
<protein>
    <recommendedName>
        <fullName evidence="6">Zn(2)-C6 fungal-type domain-containing protein</fullName>
    </recommendedName>
</protein>
<evidence type="ECO:0000256" key="1">
    <source>
        <dbReference type="ARBA" id="ARBA00022723"/>
    </source>
</evidence>
<accession>A0A066XRG3</accession>
<name>A0A066XRG3_COLSU</name>
<keyword evidence="8" id="KW-1185">Reference proteome</keyword>
<comment type="caution">
    <text evidence="7">The sequence shown here is derived from an EMBL/GenBank/DDBJ whole genome shotgun (WGS) entry which is preliminary data.</text>
</comment>
<dbReference type="CDD" id="cd00067">
    <property type="entry name" value="GAL4"/>
    <property type="match status" value="1"/>
</dbReference>
<proteinExistence type="predicted"/>
<dbReference type="OrthoDB" id="2441642at2759"/>
<evidence type="ECO:0000256" key="4">
    <source>
        <dbReference type="ARBA" id="ARBA00023163"/>
    </source>
</evidence>
<dbReference type="SMART" id="SM00066">
    <property type="entry name" value="GAL4"/>
    <property type="match status" value="1"/>
</dbReference>
<gene>
    <name evidence="7" type="ORF">CSUB01_12174</name>
</gene>
<dbReference type="InterPro" id="IPR001138">
    <property type="entry name" value="Zn2Cys6_DnaBD"/>
</dbReference>
<dbReference type="HOGENOM" id="CLU_044368_0_0_1"/>
<evidence type="ECO:0000313" key="7">
    <source>
        <dbReference type="EMBL" id="KDN71457.1"/>
    </source>
</evidence>
<keyword evidence="1" id="KW-0479">Metal-binding</keyword>
<dbReference type="Gene3D" id="4.10.240.10">
    <property type="entry name" value="Zn(2)-C6 fungal-type DNA-binding domain"/>
    <property type="match status" value="1"/>
</dbReference>
<reference evidence="8" key="1">
    <citation type="journal article" date="2014" name="Genome Announc.">
        <title>Draft genome sequence of Colletotrichum sublineola, a destructive pathogen of cultivated sorghum.</title>
        <authorList>
            <person name="Baroncelli R."/>
            <person name="Sanz-Martin J.M."/>
            <person name="Rech G.E."/>
            <person name="Sukno S.A."/>
            <person name="Thon M.R."/>
        </authorList>
    </citation>
    <scope>NUCLEOTIDE SEQUENCE [LARGE SCALE GENOMIC DNA]</scope>
    <source>
        <strain evidence="8">TX430BB</strain>
    </source>
</reference>
<dbReference type="Proteomes" id="UP000027238">
    <property type="component" value="Unassembled WGS sequence"/>
</dbReference>
<dbReference type="PROSITE" id="PS00463">
    <property type="entry name" value="ZN2_CY6_FUNGAL_1"/>
    <property type="match status" value="1"/>
</dbReference>
<dbReference type="GO" id="GO:0008270">
    <property type="term" value="F:zinc ion binding"/>
    <property type="evidence" value="ECO:0007669"/>
    <property type="project" value="InterPro"/>
</dbReference>
<dbReference type="PRINTS" id="PR00755">
    <property type="entry name" value="AFLATOXINBRP"/>
</dbReference>
<keyword evidence="4" id="KW-0804">Transcription</keyword>
<feature type="domain" description="Zn(2)-C6 fungal-type" evidence="6">
    <location>
        <begin position="13"/>
        <end position="43"/>
    </location>
</feature>
<dbReference type="OMA" id="YTMYLFD"/>
<dbReference type="InterPro" id="IPR036864">
    <property type="entry name" value="Zn2-C6_fun-type_DNA-bd_sf"/>
</dbReference>
<organism evidence="7 8">
    <name type="scientific">Colletotrichum sublineola</name>
    <name type="common">Sorghum anthracnose fungus</name>
    <dbReference type="NCBI Taxonomy" id="1173701"/>
    <lineage>
        <taxon>Eukaryota</taxon>
        <taxon>Fungi</taxon>
        <taxon>Dikarya</taxon>
        <taxon>Ascomycota</taxon>
        <taxon>Pezizomycotina</taxon>
        <taxon>Sordariomycetes</taxon>
        <taxon>Hypocreomycetidae</taxon>
        <taxon>Glomerellales</taxon>
        <taxon>Glomerellaceae</taxon>
        <taxon>Colletotrichum</taxon>
        <taxon>Colletotrichum graminicola species complex</taxon>
    </lineage>
</organism>
<dbReference type="GO" id="GO:0000981">
    <property type="term" value="F:DNA-binding transcription factor activity, RNA polymerase II-specific"/>
    <property type="evidence" value="ECO:0007669"/>
    <property type="project" value="InterPro"/>
</dbReference>
<dbReference type="AlphaFoldDB" id="A0A066XRG3"/>
<dbReference type="STRING" id="1173701.A0A066XRG3"/>
<evidence type="ECO:0000259" key="6">
    <source>
        <dbReference type="PROSITE" id="PS50048"/>
    </source>
</evidence>
<dbReference type="EMBL" id="JMSE01000183">
    <property type="protein sequence ID" value="KDN71457.1"/>
    <property type="molecule type" value="Genomic_DNA"/>
</dbReference>
<keyword evidence="3" id="KW-0805">Transcription regulation</keyword>
<dbReference type="PANTHER" id="PTHR47660">
    <property type="entry name" value="TRANSCRIPTION FACTOR WITH C2H2 AND ZN(2)-CYS(6) DNA BINDING DOMAIN (EUROFUNG)-RELATED-RELATED"/>
    <property type="match status" value="1"/>
</dbReference>
<evidence type="ECO:0000256" key="3">
    <source>
        <dbReference type="ARBA" id="ARBA00023015"/>
    </source>
</evidence>
<keyword evidence="2" id="KW-0862">Zinc</keyword>
<evidence type="ECO:0000313" key="8">
    <source>
        <dbReference type="Proteomes" id="UP000027238"/>
    </source>
</evidence>
<keyword evidence="5" id="KW-0539">Nucleus</keyword>